<dbReference type="GO" id="GO:0005737">
    <property type="term" value="C:cytoplasm"/>
    <property type="evidence" value="ECO:0007669"/>
    <property type="project" value="UniProtKB-SubCell"/>
</dbReference>
<protein>
    <recommendedName>
        <fullName evidence="2">PF03932 family protein CutC</fullName>
    </recommendedName>
</protein>
<evidence type="ECO:0000313" key="3">
    <source>
        <dbReference type="EMBL" id="KJY48576.1"/>
    </source>
</evidence>
<dbReference type="AlphaFoldDB" id="A0A0F4KTP7"/>
<proteinExistence type="inferred from homology"/>
<dbReference type="PANTHER" id="PTHR12598">
    <property type="entry name" value="COPPER HOMEOSTASIS PROTEIN CUTC"/>
    <property type="match status" value="1"/>
</dbReference>
<dbReference type="Pfam" id="PF03932">
    <property type="entry name" value="CutC"/>
    <property type="match status" value="1"/>
</dbReference>
<dbReference type="PANTHER" id="PTHR12598:SF0">
    <property type="entry name" value="COPPER HOMEOSTASIS PROTEIN CUTC HOMOLOG"/>
    <property type="match status" value="1"/>
</dbReference>
<dbReference type="PATRIC" id="fig|1218508.4.peg.962"/>
<dbReference type="EMBL" id="JXBZ01000008">
    <property type="protein sequence ID" value="KJY48576.1"/>
    <property type="molecule type" value="Genomic_DNA"/>
</dbReference>
<dbReference type="OrthoDB" id="9815677at2"/>
<evidence type="ECO:0000256" key="2">
    <source>
        <dbReference type="HAMAP-Rule" id="MF_00795"/>
    </source>
</evidence>
<organism evidence="3 4">
    <name type="scientific">Bombilactobacillus mellis</name>
    <dbReference type="NCBI Taxonomy" id="1218508"/>
    <lineage>
        <taxon>Bacteria</taxon>
        <taxon>Bacillati</taxon>
        <taxon>Bacillota</taxon>
        <taxon>Bacilli</taxon>
        <taxon>Lactobacillales</taxon>
        <taxon>Lactobacillaceae</taxon>
        <taxon>Bombilactobacillus</taxon>
    </lineage>
</organism>
<dbReference type="HOGENOM" id="CLU_050555_2_0_9"/>
<sequence length="204" mass="22638">MIKEACVGDFRSAVRAIHHGANRLELNADLDHGGITPSLGVITETVRFAHQHHIPVIVMLRPRGGNFIYSHHEIQIMRFDAQKIAQAQADGIALGILTSHHQLQTEQLLYVTQQLPLELTFHMAFDQIANQAAALHWLSQHHFQRILTHGGPLNQPLNIKHLQELITLAAHQIQILPGGGITKGNVADIMRVLNVEQAHGSKIV</sequence>
<evidence type="ECO:0000313" key="4">
    <source>
        <dbReference type="Proteomes" id="UP000033695"/>
    </source>
</evidence>
<dbReference type="Proteomes" id="UP000033695">
    <property type="component" value="Unassembled WGS sequence"/>
</dbReference>
<dbReference type="HAMAP" id="MF_00795">
    <property type="entry name" value="CutC"/>
    <property type="match status" value="1"/>
</dbReference>
<evidence type="ECO:0000256" key="1">
    <source>
        <dbReference type="ARBA" id="ARBA00007768"/>
    </source>
</evidence>
<comment type="subcellular location">
    <subcellularLocation>
        <location evidence="2">Cytoplasm</location>
    </subcellularLocation>
</comment>
<dbReference type="STRING" id="1218508.JG29_09770"/>
<name>A0A0F4KTP7_9LACO</name>
<dbReference type="Gene3D" id="3.20.20.380">
    <property type="entry name" value="Copper homeostasis (CutC) domain"/>
    <property type="match status" value="1"/>
</dbReference>
<keyword evidence="4" id="KW-1185">Reference proteome</keyword>
<dbReference type="InterPro" id="IPR036822">
    <property type="entry name" value="CutC-like_dom_sf"/>
</dbReference>
<comment type="caution">
    <text evidence="3">The sequence shown here is derived from an EMBL/GenBank/DDBJ whole genome shotgun (WGS) entry which is preliminary data.</text>
</comment>
<comment type="similarity">
    <text evidence="1 2">Belongs to the CutC family.</text>
</comment>
<reference evidence="3 4" key="1">
    <citation type="submission" date="2014-12" db="EMBL/GenBank/DDBJ databases">
        <title>Comparative genomics of the lactic acid bacteria isolated from the honey bee gut.</title>
        <authorList>
            <person name="Ellegaard K.M."/>
            <person name="Tamarit D."/>
            <person name="Javelind E."/>
            <person name="Olofsson T."/>
            <person name="Andersson S.G."/>
            <person name="Vasquez A."/>
        </authorList>
    </citation>
    <scope>NUCLEOTIDE SEQUENCE [LARGE SCALE GENOMIC DNA]</scope>
    <source>
        <strain evidence="3 4">Hon2</strain>
    </source>
</reference>
<dbReference type="GO" id="GO:0005507">
    <property type="term" value="F:copper ion binding"/>
    <property type="evidence" value="ECO:0007669"/>
    <property type="project" value="TreeGrafter"/>
</dbReference>
<comment type="caution">
    <text evidence="2">Once thought to be involved in copper homeostasis, experiments in E.coli have shown this is not the case.</text>
</comment>
<dbReference type="RefSeq" id="WP_045922840.1">
    <property type="nucleotide sequence ID" value="NZ_JBHTHW010000008.1"/>
</dbReference>
<gene>
    <name evidence="2 3" type="primary">cutC</name>
    <name evidence="3" type="ORF">JG29_09770</name>
</gene>
<keyword evidence="2" id="KW-0963">Cytoplasm</keyword>
<dbReference type="SUPFAM" id="SSF110395">
    <property type="entry name" value="CutC-like"/>
    <property type="match status" value="1"/>
</dbReference>
<dbReference type="InterPro" id="IPR005627">
    <property type="entry name" value="CutC-like"/>
</dbReference>
<accession>A0A0F4KTP7</accession>